<protein>
    <submittedName>
        <fullName evidence="2">DUF624 domain-containing protein</fullName>
    </submittedName>
</protein>
<name>A0A395XEX4_9BIFI</name>
<sequence>MIEESDMKFNTEAPFWQFMGTLARFTGLNVVALATMLPVVTIGPAQAALYSTLFAYDKNDDINLVREYLRRFKREFKQGFISGLLLLALIAAVLFGLGFWASWDTDLAYAPLIVMVAAAVVTLVIAEYIFALQARFANPLPRQWKLAALFPWRAFGCTLALIGVDIVALGLALFVPFIRVLMLIFGLSWVFYAKSLILLWGFRKYGGYGEVERTTYVNANSGM</sequence>
<dbReference type="AlphaFoldDB" id="A0A395XEX4"/>
<feature type="transmembrane region" description="Helical" evidence="1">
    <location>
        <begin position="152"/>
        <end position="174"/>
    </location>
</feature>
<evidence type="ECO:0000256" key="1">
    <source>
        <dbReference type="SAM" id="Phobius"/>
    </source>
</evidence>
<dbReference type="Pfam" id="PF04854">
    <property type="entry name" value="DUF624"/>
    <property type="match status" value="1"/>
</dbReference>
<keyword evidence="1" id="KW-0812">Transmembrane</keyword>
<feature type="transmembrane region" description="Helical" evidence="1">
    <location>
        <begin position="180"/>
        <end position="202"/>
    </location>
</feature>
<keyword evidence="1" id="KW-0472">Membrane</keyword>
<evidence type="ECO:0000313" key="3">
    <source>
        <dbReference type="Proteomes" id="UP000265970"/>
    </source>
</evidence>
<dbReference type="Proteomes" id="UP000265970">
    <property type="component" value="Unassembled WGS sequence"/>
</dbReference>
<proteinExistence type="predicted"/>
<feature type="transmembrane region" description="Helical" evidence="1">
    <location>
        <begin position="80"/>
        <end position="103"/>
    </location>
</feature>
<dbReference type="GO" id="GO:0008324">
    <property type="term" value="F:monoatomic cation transmembrane transporter activity"/>
    <property type="evidence" value="ECO:0007669"/>
    <property type="project" value="InterPro"/>
</dbReference>
<gene>
    <name evidence="2" type="ORF">DWV92_08250</name>
</gene>
<reference evidence="2 3" key="1">
    <citation type="submission" date="2018-08" db="EMBL/GenBank/DDBJ databases">
        <title>A genome reference for cultivated species of the human gut microbiota.</title>
        <authorList>
            <person name="Zou Y."/>
            <person name="Xue W."/>
            <person name="Luo G."/>
        </authorList>
    </citation>
    <scope>NUCLEOTIDE SEQUENCE [LARGE SCALE GENOMIC DNA]</scope>
    <source>
        <strain evidence="2 3">AF13-3LB</strain>
    </source>
</reference>
<organism evidence="2 3">
    <name type="scientific">Bifidobacterium pseudolongum</name>
    <dbReference type="NCBI Taxonomy" id="1694"/>
    <lineage>
        <taxon>Bacteria</taxon>
        <taxon>Bacillati</taxon>
        <taxon>Actinomycetota</taxon>
        <taxon>Actinomycetes</taxon>
        <taxon>Bifidobacteriales</taxon>
        <taxon>Bifidobacteriaceae</taxon>
        <taxon>Bifidobacterium</taxon>
    </lineage>
</organism>
<feature type="transmembrane region" description="Helical" evidence="1">
    <location>
        <begin position="109"/>
        <end position="131"/>
    </location>
</feature>
<accession>A0A395XEX4</accession>
<dbReference type="InterPro" id="IPR006938">
    <property type="entry name" value="DUF624"/>
</dbReference>
<dbReference type="InterPro" id="IPR036739">
    <property type="entry name" value="SLC41_membr_dom_sf"/>
</dbReference>
<keyword evidence="1" id="KW-1133">Transmembrane helix</keyword>
<dbReference type="EMBL" id="QRZV01000006">
    <property type="protein sequence ID" value="RGW07810.1"/>
    <property type="molecule type" value="Genomic_DNA"/>
</dbReference>
<dbReference type="SUPFAM" id="SSF161093">
    <property type="entry name" value="MgtE membrane domain-like"/>
    <property type="match status" value="1"/>
</dbReference>
<evidence type="ECO:0000313" key="2">
    <source>
        <dbReference type="EMBL" id="RGW07810.1"/>
    </source>
</evidence>
<comment type="caution">
    <text evidence="2">The sequence shown here is derived from an EMBL/GenBank/DDBJ whole genome shotgun (WGS) entry which is preliminary data.</text>
</comment>